<dbReference type="PANTHER" id="PTHR46082">
    <property type="entry name" value="ATP/GTP-BINDING PROTEIN-RELATED"/>
    <property type="match status" value="1"/>
</dbReference>
<dbReference type="SUPFAM" id="SSF52540">
    <property type="entry name" value="P-loop containing nucleoside triphosphate hydrolases"/>
    <property type="match status" value="1"/>
</dbReference>
<dbReference type="AlphaFoldDB" id="A0A8H4W7T7"/>
<keyword evidence="1" id="KW-0802">TPR repeat</keyword>
<dbReference type="PROSITE" id="PS50005">
    <property type="entry name" value="TPR"/>
    <property type="match status" value="1"/>
</dbReference>
<dbReference type="EMBL" id="JAAMPI010000036">
    <property type="protein sequence ID" value="KAF4637077.1"/>
    <property type="molecule type" value="Genomic_DNA"/>
</dbReference>
<dbReference type="InterPro" id="IPR019734">
    <property type="entry name" value="TPR_rpt"/>
</dbReference>
<evidence type="ECO:0000313" key="3">
    <source>
        <dbReference type="Proteomes" id="UP000566819"/>
    </source>
</evidence>
<dbReference type="Pfam" id="PF13424">
    <property type="entry name" value="TPR_12"/>
    <property type="match status" value="2"/>
</dbReference>
<evidence type="ECO:0000313" key="2">
    <source>
        <dbReference type="EMBL" id="KAF4637077.1"/>
    </source>
</evidence>
<dbReference type="InterPro" id="IPR053137">
    <property type="entry name" value="NLR-like"/>
</dbReference>
<dbReference type="Pfam" id="PF13374">
    <property type="entry name" value="TPR_10"/>
    <property type="match status" value="1"/>
</dbReference>
<dbReference type="InterPro" id="IPR027417">
    <property type="entry name" value="P-loop_NTPase"/>
</dbReference>
<evidence type="ECO:0000256" key="1">
    <source>
        <dbReference type="PROSITE-ProRule" id="PRU00339"/>
    </source>
</evidence>
<keyword evidence="3" id="KW-1185">Reference proteome</keyword>
<protein>
    <recommendedName>
        <fullName evidence="4">TPR-like protein</fullName>
    </recommendedName>
</protein>
<organism evidence="2 3">
    <name type="scientific">Cudoniella acicularis</name>
    <dbReference type="NCBI Taxonomy" id="354080"/>
    <lineage>
        <taxon>Eukaryota</taxon>
        <taxon>Fungi</taxon>
        <taxon>Dikarya</taxon>
        <taxon>Ascomycota</taxon>
        <taxon>Pezizomycotina</taxon>
        <taxon>Leotiomycetes</taxon>
        <taxon>Helotiales</taxon>
        <taxon>Tricladiaceae</taxon>
        <taxon>Cudoniella</taxon>
    </lineage>
</organism>
<gene>
    <name evidence="2" type="ORF">G7Y89_g980</name>
</gene>
<dbReference type="OrthoDB" id="1658288at2759"/>
<dbReference type="SUPFAM" id="SSF48452">
    <property type="entry name" value="TPR-like"/>
    <property type="match status" value="1"/>
</dbReference>
<comment type="caution">
    <text evidence="2">The sequence shown here is derived from an EMBL/GenBank/DDBJ whole genome shotgun (WGS) entry which is preliminary data.</text>
</comment>
<dbReference type="Proteomes" id="UP000566819">
    <property type="component" value="Unassembled WGS sequence"/>
</dbReference>
<dbReference type="InterPro" id="IPR011990">
    <property type="entry name" value="TPR-like_helical_dom_sf"/>
</dbReference>
<evidence type="ECO:0008006" key="4">
    <source>
        <dbReference type="Google" id="ProtNLM"/>
    </source>
</evidence>
<dbReference type="SMART" id="SM00028">
    <property type="entry name" value="TPR"/>
    <property type="match status" value="6"/>
</dbReference>
<sequence>MDPLTLLGAVAAASQFVEQGIKITQLLRELYSKVQEAPEHVRKQIVHIEQLIDIAGLIIQNPSLQKDSVASILGTCLRQAVDIQNLLKRVSVADKDGRLKKTQKSFVAVMKEKELGVLFEGLEREKSALALCIQESNSTILHWIDMDVQGLSNDLGDVSIAVRDTARDMTTVVGILPDVSTKVTEIHDALISQPRRKPCFMVRYQPDEDFIGREEIIEEIRQQFGKNPALPSNTVTTYKEMARTLKIPGFDDPKTNTLHLVSNWLSDEYNGSWLMVLDNADDAEVWIEPAIQQSSEEDGPYRLAPLIDYIPRGSHCFVLITTRNGQLGKRLVEVKSGKPIDVLPFSPKDAENLLRRKLSENDDISQEDANEITEALDYLPLAITQAAAYLNQNSITAAEYLYLFKTGAADTAELLEQCIYDAGRDYEIKNSVFQTWKISFDQILKQDLRAAEMLSLMAVLDRQAISENLLLKKEERKLRFNAAIQKLKAFSLITEETNLRMFGMQKAIDLEETKQSTFSMHRLVQLSVQKWLERQNELSRWQEAALSTLDECCPPNGFYENWISLEAMNPHLQVVLGYKFSTIPSQLQRAGILHKLGQYNNEKGRYSIAYQQYSESLALQERLQESNVKLEHSDMLCNRNSLAVVLDKQGKYDEAEKMHRQVLEAREQILGPEHPDTLSSINNLAVVLRSLHKFGEAEKMYQQLLEVKGQILGPKHPDTIKTMNNLGVLLNCQGKYEEAEEIHRRALDLRDSPKYPDTLTSMNNLALVLLNQGKYEEAEEMQRETLDRREKVLGVEHPNTLTAVYNLACLCRIRKHYNDASILYQRAYAGFQKTFGPDHPATLDCSKMYLSMLEEMKSD</sequence>
<accession>A0A8H4W7T7</accession>
<proteinExistence type="predicted"/>
<dbReference type="Gene3D" id="1.25.40.10">
    <property type="entry name" value="Tetratricopeptide repeat domain"/>
    <property type="match status" value="2"/>
</dbReference>
<dbReference type="Gene3D" id="3.40.50.300">
    <property type="entry name" value="P-loop containing nucleotide triphosphate hydrolases"/>
    <property type="match status" value="1"/>
</dbReference>
<reference evidence="2 3" key="1">
    <citation type="submission" date="2020-03" db="EMBL/GenBank/DDBJ databases">
        <title>Draft Genome Sequence of Cudoniella acicularis.</title>
        <authorList>
            <person name="Buettner E."/>
            <person name="Kellner H."/>
        </authorList>
    </citation>
    <scope>NUCLEOTIDE SEQUENCE [LARGE SCALE GENOMIC DNA]</scope>
    <source>
        <strain evidence="2 3">DSM 108380</strain>
    </source>
</reference>
<dbReference type="PANTHER" id="PTHR46082:SF6">
    <property type="entry name" value="AAA+ ATPASE DOMAIN-CONTAINING PROTEIN-RELATED"/>
    <property type="match status" value="1"/>
</dbReference>
<name>A0A8H4W7T7_9HELO</name>
<feature type="repeat" description="TPR" evidence="1">
    <location>
        <begin position="720"/>
        <end position="753"/>
    </location>
</feature>